<comment type="caution">
    <text evidence="2">The sequence shown here is derived from an EMBL/GenBank/DDBJ whole genome shotgun (WGS) entry which is preliminary data.</text>
</comment>
<dbReference type="Gene3D" id="3.40.50.1820">
    <property type="entry name" value="alpha/beta hydrolase"/>
    <property type="match status" value="1"/>
</dbReference>
<gene>
    <name evidence="2" type="ORF">A3Q29_00790</name>
</gene>
<evidence type="ECO:0000313" key="3">
    <source>
        <dbReference type="Proteomes" id="UP000179588"/>
    </source>
</evidence>
<evidence type="ECO:0000259" key="1">
    <source>
        <dbReference type="Pfam" id="PF12740"/>
    </source>
</evidence>
<dbReference type="InterPro" id="IPR041127">
    <property type="entry name" value="PET_hydrolase/cutinase-like"/>
</dbReference>
<proteinExistence type="predicted"/>
<dbReference type="Pfam" id="PF12740">
    <property type="entry name" value="PETase"/>
    <property type="match status" value="1"/>
</dbReference>
<feature type="domain" description="PET hydrolase/cutinase-like" evidence="1">
    <location>
        <begin position="91"/>
        <end position="253"/>
    </location>
</feature>
<protein>
    <submittedName>
        <fullName evidence="2">Adenylate cyclase</fullName>
    </submittedName>
</protein>
<sequence length="347" mass="37553">MKNNINNELDHRVREVLEQSEVVTDPMHQLGDEVNPKSLLVKAYGLANEQFARIVGPHDVSTNAVMGDCRGLVGLLSKLAVPFSDIKCNDSFPYGFGDPISTSIYYPSDISNLEKLPVINFVGGILSNQGHYTEMITHWASYGFIVVISSNFINSTIAMHLLGFLSLSQMNRDPDSPVYGKVDLANSIVAGHSAGGHATLRTASLSDEALAMVDSDIRISGALSIEPGPLAIGGTVKKPTLLLTGLADVVVPPFTWPSLWMLPLIKKVPAWGATALTATHFSPLRPLVDNEFAGITTAWILYMAKGDASAKEYFVGKNYKLAKDTQFIQNALNPLRVSRNALAENLS</sequence>
<dbReference type="Proteomes" id="UP000179588">
    <property type="component" value="Unassembled WGS sequence"/>
</dbReference>
<reference evidence="2 3" key="1">
    <citation type="submission" date="2016-03" db="EMBL/GenBank/DDBJ databases">
        <title>Genome sequence of Providencia stuartii strain, isolated from the salivary glands of larval Lucilia sericata.</title>
        <authorList>
            <person name="Yuan Y."/>
            <person name="Zhang Y."/>
            <person name="Fu S."/>
            <person name="Crippen T.L."/>
            <person name="Visi D."/>
            <person name="Benbow M.E."/>
            <person name="Allen M."/>
            <person name="Tomberlin J.K."/>
            <person name="Sze S.-H."/>
            <person name="Tarone A.M."/>
        </authorList>
    </citation>
    <scope>NUCLEOTIDE SEQUENCE [LARGE SCALE GENOMIC DNA]</scope>
    <source>
        <strain evidence="2 3">Crippen</strain>
    </source>
</reference>
<organism evidence="2 3">
    <name type="scientific">Providencia stuartii</name>
    <dbReference type="NCBI Taxonomy" id="588"/>
    <lineage>
        <taxon>Bacteria</taxon>
        <taxon>Pseudomonadati</taxon>
        <taxon>Pseudomonadota</taxon>
        <taxon>Gammaproteobacteria</taxon>
        <taxon>Enterobacterales</taxon>
        <taxon>Morganellaceae</taxon>
        <taxon>Providencia</taxon>
    </lineage>
</organism>
<dbReference type="AlphaFoldDB" id="A0A1S1HV94"/>
<accession>A0A1S1HV94</accession>
<name>A0A1S1HV94_PROST</name>
<keyword evidence="3" id="KW-1185">Reference proteome</keyword>
<dbReference type="InterPro" id="IPR029058">
    <property type="entry name" value="AB_hydrolase_fold"/>
</dbReference>
<dbReference type="PANTHER" id="PTHR33428">
    <property type="entry name" value="CHLOROPHYLLASE-2, CHLOROPLASTIC"/>
    <property type="match status" value="1"/>
</dbReference>
<dbReference type="SUPFAM" id="SSF53474">
    <property type="entry name" value="alpha/beta-Hydrolases"/>
    <property type="match status" value="1"/>
</dbReference>
<dbReference type="PANTHER" id="PTHR33428:SF14">
    <property type="entry name" value="CARBOXYLESTERASE TYPE B DOMAIN-CONTAINING PROTEIN"/>
    <property type="match status" value="1"/>
</dbReference>
<evidence type="ECO:0000313" key="2">
    <source>
        <dbReference type="EMBL" id="OHT25917.1"/>
    </source>
</evidence>
<dbReference type="EMBL" id="LVIE01000001">
    <property type="protein sequence ID" value="OHT25917.1"/>
    <property type="molecule type" value="Genomic_DNA"/>
</dbReference>